<comment type="caution">
    <text evidence="5">The sequence shown here is derived from an EMBL/GenBank/DDBJ whole genome shotgun (WGS) entry which is preliminary data.</text>
</comment>
<dbReference type="GO" id="GO:0085020">
    <property type="term" value="P:protein K6-linked ubiquitination"/>
    <property type="evidence" value="ECO:0007669"/>
    <property type="project" value="TreeGrafter"/>
</dbReference>
<evidence type="ECO:0000256" key="2">
    <source>
        <dbReference type="ARBA" id="ARBA00023043"/>
    </source>
</evidence>
<dbReference type="InterPro" id="IPR036770">
    <property type="entry name" value="Ankyrin_rpt-contain_sf"/>
</dbReference>
<dbReference type="PANTHER" id="PTHR24171">
    <property type="entry name" value="ANKYRIN REPEAT DOMAIN-CONTAINING PROTEIN 39-RELATED"/>
    <property type="match status" value="1"/>
</dbReference>
<gene>
    <name evidence="5" type="ORF">SNE40_001934</name>
    <name evidence="4" type="ORF">SNE40_006889</name>
</gene>
<feature type="repeat" description="ANK" evidence="3">
    <location>
        <begin position="66"/>
        <end position="98"/>
    </location>
</feature>
<dbReference type="PROSITE" id="PS50088">
    <property type="entry name" value="ANK_REPEAT"/>
    <property type="match status" value="2"/>
</dbReference>
<evidence type="ECO:0000313" key="5">
    <source>
        <dbReference type="EMBL" id="KAK6189978.1"/>
    </source>
</evidence>
<dbReference type="GO" id="GO:0031436">
    <property type="term" value="C:BRCA1-BARD1 complex"/>
    <property type="evidence" value="ECO:0007669"/>
    <property type="project" value="TreeGrafter"/>
</dbReference>
<dbReference type="Gene3D" id="1.25.40.20">
    <property type="entry name" value="Ankyrin repeat-containing domain"/>
    <property type="match status" value="1"/>
</dbReference>
<sequence>MSEGLVWSVKNGDLKEVKKVLEAEKGVINKEVSGRKPLHFAADYGQSEIVEYLIQNGADVNACDIHGISPLLAAVWEGHSECVKILLQKGASKNGKSPDGTSYLDCAEKQEIKDLLK</sequence>
<dbReference type="EMBL" id="JAZGQO010000002">
    <property type="protein sequence ID" value="KAK6189978.1"/>
    <property type="molecule type" value="Genomic_DNA"/>
</dbReference>
<name>A0AAN8PYG4_PATCE</name>
<dbReference type="AlphaFoldDB" id="A0AAN8PYG4"/>
<dbReference type="InterPro" id="IPR002110">
    <property type="entry name" value="Ankyrin_rpt"/>
</dbReference>
<evidence type="ECO:0008006" key="7">
    <source>
        <dbReference type="Google" id="ProtNLM"/>
    </source>
</evidence>
<evidence type="ECO:0000313" key="6">
    <source>
        <dbReference type="Proteomes" id="UP001347796"/>
    </source>
</evidence>
<protein>
    <recommendedName>
        <fullName evidence="7">Myotrophin</fullName>
    </recommendedName>
</protein>
<dbReference type="SMART" id="SM00248">
    <property type="entry name" value="ANK"/>
    <property type="match status" value="2"/>
</dbReference>
<proteinExistence type="predicted"/>
<dbReference type="PRINTS" id="PR01415">
    <property type="entry name" value="ANKYRIN"/>
</dbReference>
<dbReference type="SUPFAM" id="SSF48403">
    <property type="entry name" value="Ankyrin repeat"/>
    <property type="match status" value="1"/>
</dbReference>
<accession>A0AAN8PYG4</accession>
<keyword evidence="6" id="KW-1185">Reference proteome</keyword>
<dbReference type="PANTHER" id="PTHR24171:SF8">
    <property type="entry name" value="BRCA1-ASSOCIATED RING DOMAIN PROTEIN 1"/>
    <property type="match status" value="1"/>
</dbReference>
<organism evidence="5 6">
    <name type="scientific">Patella caerulea</name>
    <name type="common">Rayed Mediterranean limpet</name>
    <dbReference type="NCBI Taxonomy" id="87958"/>
    <lineage>
        <taxon>Eukaryota</taxon>
        <taxon>Metazoa</taxon>
        <taxon>Spiralia</taxon>
        <taxon>Lophotrochozoa</taxon>
        <taxon>Mollusca</taxon>
        <taxon>Gastropoda</taxon>
        <taxon>Patellogastropoda</taxon>
        <taxon>Patelloidea</taxon>
        <taxon>Patellidae</taxon>
        <taxon>Patella</taxon>
    </lineage>
</organism>
<dbReference type="GO" id="GO:0004842">
    <property type="term" value="F:ubiquitin-protein transferase activity"/>
    <property type="evidence" value="ECO:0007669"/>
    <property type="project" value="TreeGrafter"/>
</dbReference>
<dbReference type="PROSITE" id="PS50297">
    <property type="entry name" value="ANK_REP_REGION"/>
    <property type="match status" value="2"/>
</dbReference>
<keyword evidence="2 3" id="KW-0040">ANK repeat</keyword>
<evidence type="ECO:0000256" key="1">
    <source>
        <dbReference type="ARBA" id="ARBA00022737"/>
    </source>
</evidence>
<dbReference type="EMBL" id="JAZGQO010000006">
    <property type="protein sequence ID" value="KAK6184410.1"/>
    <property type="molecule type" value="Genomic_DNA"/>
</dbReference>
<evidence type="ECO:0000313" key="4">
    <source>
        <dbReference type="EMBL" id="KAK6184410.1"/>
    </source>
</evidence>
<reference evidence="5 6" key="1">
    <citation type="submission" date="2024-01" db="EMBL/GenBank/DDBJ databases">
        <title>The genome of the rayed Mediterranean limpet Patella caerulea (Linnaeus, 1758).</title>
        <authorList>
            <person name="Anh-Thu Weber A."/>
            <person name="Halstead-Nussloch G."/>
        </authorList>
    </citation>
    <scope>NUCLEOTIDE SEQUENCE [LARGE SCALE GENOMIC DNA]</scope>
    <source>
        <strain evidence="5">AATW-2023a</strain>
        <tissue evidence="5">Whole specimen</tissue>
    </source>
</reference>
<dbReference type="GO" id="GO:0070531">
    <property type="term" value="C:BRCA1-A complex"/>
    <property type="evidence" value="ECO:0007669"/>
    <property type="project" value="TreeGrafter"/>
</dbReference>
<evidence type="ECO:0000256" key="3">
    <source>
        <dbReference type="PROSITE-ProRule" id="PRU00023"/>
    </source>
</evidence>
<feature type="repeat" description="ANK" evidence="3">
    <location>
        <begin position="33"/>
        <end position="65"/>
    </location>
</feature>
<dbReference type="Proteomes" id="UP001347796">
    <property type="component" value="Unassembled WGS sequence"/>
</dbReference>
<dbReference type="Pfam" id="PF12796">
    <property type="entry name" value="Ank_2"/>
    <property type="match status" value="1"/>
</dbReference>
<keyword evidence="1" id="KW-0677">Repeat</keyword>